<dbReference type="AlphaFoldDB" id="A0A1H8NY05"/>
<proteinExistence type="predicted"/>
<keyword evidence="1" id="KW-1133">Transmembrane helix</keyword>
<keyword evidence="3" id="KW-1185">Reference proteome</keyword>
<organism evidence="2 3">
    <name type="scientific">Rhodopseudomonas pseudopalustris</name>
    <dbReference type="NCBI Taxonomy" id="1513892"/>
    <lineage>
        <taxon>Bacteria</taxon>
        <taxon>Pseudomonadati</taxon>
        <taxon>Pseudomonadota</taxon>
        <taxon>Alphaproteobacteria</taxon>
        <taxon>Hyphomicrobiales</taxon>
        <taxon>Nitrobacteraceae</taxon>
        <taxon>Rhodopseudomonas</taxon>
    </lineage>
</organism>
<evidence type="ECO:0000313" key="2">
    <source>
        <dbReference type="EMBL" id="SEO34223.1"/>
    </source>
</evidence>
<keyword evidence="1" id="KW-0812">Transmembrane</keyword>
<protein>
    <submittedName>
        <fullName evidence="2">Uncharacterized protein</fullName>
    </submittedName>
</protein>
<dbReference type="Proteomes" id="UP000199615">
    <property type="component" value="Unassembled WGS sequence"/>
</dbReference>
<sequence length="87" mass="9537">MIRAVLTEVAVFLIPFILYAAYLVITRSALTHRSSWPLRVVGWLLLSALMLVIVSLLLLVHYSGAPPGATYVPAHIEDGRLVPGVEK</sequence>
<keyword evidence="1" id="KW-0472">Membrane</keyword>
<evidence type="ECO:0000313" key="3">
    <source>
        <dbReference type="Proteomes" id="UP000199615"/>
    </source>
</evidence>
<feature type="transmembrane region" description="Helical" evidence="1">
    <location>
        <begin position="37"/>
        <end position="62"/>
    </location>
</feature>
<name>A0A1H8NY05_9BRAD</name>
<gene>
    <name evidence="2" type="ORF">SAMN05444123_102313</name>
</gene>
<dbReference type="EMBL" id="FODT01000002">
    <property type="protein sequence ID" value="SEO34223.1"/>
    <property type="molecule type" value="Genomic_DNA"/>
</dbReference>
<evidence type="ECO:0000256" key="1">
    <source>
        <dbReference type="SAM" id="Phobius"/>
    </source>
</evidence>
<dbReference type="InterPro" id="IPR046093">
    <property type="entry name" value="DUF6111"/>
</dbReference>
<reference evidence="3" key="1">
    <citation type="submission" date="2016-10" db="EMBL/GenBank/DDBJ databases">
        <authorList>
            <person name="Varghese N."/>
            <person name="Submissions S."/>
        </authorList>
    </citation>
    <scope>NUCLEOTIDE SEQUENCE [LARGE SCALE GENOMIC DNA]</scope>
    <source>
        <strain evidence="3">DSM 123</strain>
    </source>
</reference>
<accession>A0A1H8NY05</accession>
<dbReference type="RefSeq" id="WP_092682134.1">
    <property type="nucleotide sequence ID" value="NZ_FODT01000002.1"/>
</dbReference>
<dbReference type="Pfam" id="PF19606">
    <property type="entry name" value="DUF6111"/>
    <property type="match status" value="1"/>
</dbReference>
<feature type="transmembrane region" description="Helical" evidence="1">
    <location>
        <begin position="6"/>
        <end position="25"/>
    </location>
</feature>
<dbReference type="OrthoDB" id="7366326at2"/>